<dbReference type="AlphaFoldDB" id="A0A0G0X5J5"/>
<evidence type="ECO:0000313" key="2">
    <source>
        <dbReference type="EMBL" id="KKR91935.1"/>
    </source>
</evidence>
<keyword evidence="1" id="KW-0812">Transmembrane</keyword>
<evidence type="ECO:0000256" key="1">
    <source>
        <dbReference type="SAM" id="Phobius"/>
    </source>
</evidence>
<proteinExistence type="predicted"/>
<keyword evidence="1" id="KW-0472">Membrane</keyword>
<feature type="transmembrane region" description="Helical" evidence="1">
    <location>
        <begin position="20"/>
        <end position="41"/>
    </location>
</feature>
<dbReference type="EMBL" id="LCAP01000001">
    <property type="protein sequence ID" value="KKR91935.1"/>
    <property type="molecule type" value="Genomic_DNA"/>
</dbReference>
<evidence type="ECO:0008006" key="4">
    <source>
        <dbReference type="Google" id="ProtNLM"/>
    </source>
</evidence>
<gene>
    <name evidence="2" type="ORF">UU43_C0001G0115</name>
</gene>
<dbReference type="Proteomes" id="UP000034190">
    <property type="component" value="Unassembled WGS sequence"/>
</dbReference>
<evidence type="ECO:0000313" key="3">
    <source>
        <dbReference type="Proteomes" id="UP000034190"/>
    </source>
</evidence>
<keyword evidence="1" id="KW-1133">Transmembrane helix</keyword>
<name>A0A0G0X5J5_9BACT</name>
<comment type="caution">
    <text evidence="2">The sequence shown here is derived from an EMBL/GenBank/DDBJ whole genome shotgun (WGS) entry which is preliminary data.</text>
</comment>
<protein>
    <recommendedName>
        <fullName evidence="4">3D domain-containing protein</fullName>
    </recommendedName>
</protein>
<organism evidence="2 3">
    <name type="scientific">Candidatus Falkowbacteria bacterium GW2011_GWA2_41_14</name>
    <dbReference type="NCBI Taxonomy" id="1618635"/>
    <lineage>
        <taxon>Bacteria</taxon>
        <taxon>Candidatus Falkowiibacteriota</taxon>
    </lineage>
</organism>
<sequence length="187" mass="21009">MDPLKRNHRKIISLKQAKKIIILLVFVLFFDFLLFPLPAMANQAVEVADVSQDQGTIISGEGDINQEVLLSIAEFNGKLPANDNVGIKWSEHLIITAYNSEVGQTDDSPCLTANNFNVCDYGVEDTIAANFLPFGAKVKIPELFGNRVFVVRDRMNRRFSNRVDVWMIERPDAVNFGVKIAKIEVLK</sequence>
<dbReference type="CDD" id="cd22784">
    <property type="entry name" value="DPBB_MltA_YuiC-like"/>
    <property type="match status" value="1"/>
</dbReference>
<accession>A0A0G0X5J5</accession>
<reference evidence="2 3" key="1">
    <citation type="journal article" date="2015" name="Nature">
        <title>rRNA introns, odd ribosomes, and small enigmatic genomes across a large radiation of phyla.</title>
        <authorList>
            <person name="Brown C.T."/>
            <person name="Hug L.A."/>
            <person name="Thomas B.C."/>
            <person name="Sharon I."/>
            <person name="Castelle C.J."/>
            <person name="Singh A."/>
            <person name="Wilkins M.J."/>
            <person name="Williams K.H."/>
            <person name="Banfield J.F."/>
        </authorList>
    </citation>
    <scope>NUCLEOTIDE SEQUENCE [LARGE SCALE GENOMIC DNA]</scope>
</reference>